<evidence type="ECO:0000256" key="8">
    <source>
        <dbReference type="SAM" id="MobiDB-lite"/>
    </source>
</evidence>
<dbReference type="Proteomes" id="UP000008065">
    <property type="component" value="Unassembled WGS sequence"/>
</dbReference>
<dbReference type="GO" id="GO:0005381">
    <property type="term" value="F:iron ion transmembrane transporter activity"/>
    <property type="evidence" value="ECO:0007669"/>
    <property type="project" value="UniProtKB-UniRule"/>
</dbReference>
<evidence type="ECO:0000256" key="6">
    <source>
        <dbReference type="ARBA" id="ARBA00023136"/>
    </source>
</evidence>
<evidence type="ECO:0000256" key="1">
    <source>
        <dbReference type="ARBA" id="ARBA00004141"/>
    </source>
</evidence>
<dbReference type="VEuPathDB" id="FungiDB:NEUTE1DRAFT_121555"/>
<dbReference type="OrthoDB" id="648861at2759"/>
<dbReference type="GeneID" id="20824148"/>
<evidence type="ECO:0000256" key="7">
    <source>
        <dbReference type="RuleBase" id="RU365065"/>
    </source>
</evidence>
<evidence type="ECO:0000256" key="4">
    <source>
        <dbReference type="ARBA" id="ARBA00022692"/>
    </source>
</evidence>
<dbReference type="Pfam" id="PF06963">
    <property type="entry name" value="FPN1"/>
    <property type="match status" value="1"/>
</dbReference>
<feature type="region of interest" description="Disordered" evidence="8">
    <location>
        <begin position="38"/>
        <end position="73"/>
    </location>
</feature>
<comment type="function">
    <text evidence="7">May be involved in iron transport and iron homeostasis.</text>
</comment>
<keyword evidence="4 7" id="KW-0812">Transmembrane</keyword>
<sequence length="594" mass="65340">MDDWIQSTEPARKIIGDDNNIELAAYLSAQNNLSRPNSVIEPGIERPLHANPNNASTVDAAGDNDLPPSSTSPPAPIPIGISHSLTLRLYTSHFLSTWNSRLFEAGVVYFLASVFPDNLLPVSLYALSRNLAAILFAVPVGHWIDTAHRLTVVRASIVGQRLAVAASCGLFWALLELRLGWRQSPLVDGLFGASVLLACVEKLAAGVNLIAVERDWVVVITQGNEEARRKMNARMRRIDLFCKLLGPLTVALVAAASVRAAVYATLGMNLASVMVEYLCIETVFRRVPGLGRPAPPGESVGQSLEPLSGIALREDGGAATDGSTHRQLGDWIRSISWRKLLMTPSLRLYFGHPAVIPSLALSLLYLTVLSFSGQMLTYLLASNLNLWQVGIIRGISTIFELSATWIAPRLMKRIGVLRTGLWSITWQMTWLAGGVSCFFYYYGKGYEATSLMTAVGLVVAVAFSRVGLWGFDLSVQNIVQGEVEDDRRGIFSSVEASFQNLFDMFAWALTIIWPNPNSFQWPIVISVTAVYAAGGLFAHFLRRRRGHLLHPPACIKAKRRRSNSHLFGLGWARRSRRSASWPINHVLGRNDIDD</sequence>
<name>F8MIN5_NEUT8</name>
<dbReference type="InterPro" id="IPR009716">
    <property type="entry name" value="Ferroportin-1"/>
</dbReference>
<evidence type="ECO:0000256" key="3">
    <source>
        <dbReference type="ARBA" id="ARBA00022448"/>
    </source>
</evidence>
<comment type="caution">
    <text evidence="7">Lacks conserved residue(s) required for the propagation of feature annotation.</text>
</comment>
<dbReference type="CDD" id="cd17480">
    <property type="entry name" value="MFS_SLC40A1_like"/>
    <property type="match status" value="1"/>
</dbReference>
<keyword evidence="6 7" id="KW-0472">Membrane</keyword>
<keyword evidence="3 7" id="KW-0813">Transport</keyword>
<dbReference type="HOGENOM" id="CLU_020370_5_0_1"/>
<feature type="transmembrane region" description="Helical" evidence="7">
    <location>
        <begin position="238"/>
        <end position="256"/>
    </location>
</feature>
<feature type="transmembrane region" description="Helical" evidence="7">
    <location>
        <begin position="348"/>
        <end position="366"/>
    </location>
</feature>
<accession>F8MIN5</accession>
<keyword evidence="7" id="KW-0406">Ion transport</keyword>
<comment type="subcellular location">
    <subcellularLocation>
        <location evidence="1 7">Membrane</location>
        <topology evidence="1 7">Multi-pass membrane protein</topology>
    </subcellularLocation>
</comment>
<dbReference type="GO" id="GO:0016020">
    <property type="term" value="C:membrane"/>
    <property type="evidence" value="ECO:0007669"/>
    <property type="project" value="UniProtKB-SubCell"/>
</dbReference>
<evidence type="ECO:0000313" key="10">
    <source>
        <dbReference type="Proteomes" id="UP000008065"/>
    </source>
</evidence>
<feature type="transmembrane region" description="Helical" evidence="7">
    <location>
        <begin position="419"/>
        <end position="442"/>
    </location>
</feature>
<dbReference type="EMBL" id="GL891303">
    <property type="protein sequence ID" value="EGO59836.1"/>
    <property type="molecule type" value="Genomic_DNA"/>
</dbReference>
<organism evidence="9 10">
    <name type="scientific">Neurospora tetrasperma (strain FGSC 2508 / ATCC MYA-4615 / P0657)</name>
    <dbReference type="NCBI Taxonomy" id="510951"/>
    <lineage>
        <taxon>Eukaryota</taxon>
        <taxon>Fungi</taxon>
        <taxon>Dikarya</taxon>
        <taxon>Ascomycota</taxon>
        <taxon>Pezizomycotina</taxon>
        <taxon>Sordariomycetes</taxon>
        <taxon>Sordariomycetidae</taxon>
        <taxon>Sordariales</taxon>
        <taxon>Sordariaceae</taxon>
        <taxon>Neurospora</taxon>
    </lineage>
</organism>
<dbReference type="PANTHER" id="PTHR11660:SF57">
    <property type="entry name" value="SOLUTE CARRIER FAMILY 40 MEMBER"/>
    <property type="match status" value="1"/>
</dbReference>
<dbReference type="AlphaFoldDB" id="F8MIN5"/>
<feature type="transmembrane region" description="Helical" evidence="7">
    <location>
        <begin position="386"/>
        <end position="407"/>
    </location>
</feature>
<feature type="transmembrane region" description="Helical" evidence="7">
    <location>
        <begin position="519"/>
        <end position="541"/>
    </location>
</feature>
<keyword evidence="5 7" id="KW-1133">Transmembrane helix</keyword>
<dbReference type="SUPFAM" id="SSF103473">
    <property type="entry name" value="MFS general substrate transporter"/>
    <property type="match status" value="1"/>
</dbReference>
<gene>
    <name evidence="9" type="ORF">NEUTE1DRAFT_121555</name>
</gene>
<protein>
    <recommendedName>
        <fullName evidence="7">Solute carrier family 40 member</fullName>
    </recommendedName>
</protein>
<proteinExistence type="inferred from homology"/>
<comment type="similarity">
    <text evidence="2 7">Belongs to the ferroportin (FP) (TC 2.A.100) family. SLC40A subfamily.</text>
</comment>
<feature type="transmembrane region" description="Helical" evidence="7">
    <location>
        <begin position="448"/>
        <end position="468"/>
    </location>
</feature>
<dbReference type="KEGG" id="nte:NEUTE1DRAFT121555"/>
<evidence type="ECO:0000313" key="9">
    <source>
        <dbReference type="EMBL" id="EGO59836.1"/>
    </source>
</evidence>
<dbReference type="PANTHER" id="PTHR11660">
    <property type="entry name" value="SOLUTE CARRIER FAMILY 40 MEMBER"/>
    <property type="match status" value="1"/>
</dbReference>
<reference evidence="10" key="1">
    <citation type="journal article" date="2011" name="Genetics">
        <title>Massive changes in genome architecture accompany the transition to self-fertility in the filamentous fungus Neurospora tetrasperma.</title>
        <authorList>
            <person name="Ellison C.E."/>
            <person name="Stajich J.E."/>
            <person name="Jacobson D.J."/>
            <person name="Natvig D.O."/>
            <person name="Lapidus A."/>
            <person name="Foster B."/>
            <person name="Aerts A."/>
            <person name="Riley R."/>
            <person name="Lindquist E.A."/>
            <person name="Grigoriev I.V."/>
            <person name="Taylor J.W."/>
        </authorList>
    </citation>
    <scope>NUCLEOTIDE SEQUENCE [LARGE SCALE GENOMIC DNA]</scope>
    <source>
        <strain evidence="10">FGSC 2508 / P0657</strain>
    </source>
</reference>
<evidence type="ECO:0000256" key="5">
    <source>
        <dbReference type="ARBA" id="ARBA00022989"/>
    </source>
</evidence>
<keyword evidence="10" id="KW-1185">Reference proteome</keyword>
<dbReference type="RefSeq" id="XP_009850033.1">
    <property type="nucleotide sequence ID" value="XM_009851731.1"/>
</dbReference>
<evidence type="ECO:0000256" key="2">
    <source>
        <dbReference type="ARBA" id="ARBA00006279"/>
    </source>
</evidence>
<dbReference type="InterPro" id="IPR036259">
    <property type="entry name" value="MFS_trans_sf"/>
</dbReference>